<evidence type="ECO:0000313" key="2">
    <source>
        <dbReference type="Proteomes" id="UP000886595"/>
    </source>
</evidence>
<accession>A0A8X7WEW3</accession>
<gene>
    <name evidence="1" type="ORF">Bca52824_011202</name>
</gene>
<evidence type="ECO:0000313" key="1">
    <source>
        <dbReference type="EMBL" id="KAG2328474.1"/>
    </source>
</evidence>
<dbReference type="AlphaFoldDB" id="A0A8X7WEW3"/>
<keyword evidence="2" id="KW-1185">Reference proteome</keyword>
<dbReference type="EMBL" id="JAAMPC010000002">
    <property type="protein sequence ID" value="KAG2328474.1"/>
    <property type="molecule type" value="Genomic_DNA"/>
</dbReference>
<reference evidence="1 2" key="1">
    <citation type="submission" date="2020-02" db="EMBL/GenBank/DDBJ databases">
        <authorList>
            <person name="Ma Q."/>
            <person name="Huang Y."/>
            <person name="Song X."/>
            <person name="Pei D."/>
        </authorList>
    </citation>
    <scope>NUCLEOTIDE SEQUENCE [LARGE SCALE GENOMIC DNA]</scope>
    <source>
        <strain evidence="1">Sxm20200214</strain>
        <tissue evidence="1">Leaf</tissue>
    </source>
</reference>
<sequence>MEEQVIIYNHHNKQVCVFFTPSFGWLNFKKHDGLTNPQNASRGDSLSVSNGEQDLKMVRSGTEVMKSIYQLMHTEIVNEVNGFTPPTVLENGLRTQGLKQLHLSDNGDISLYHHGLFLPTANVYVLSTVS</sequence>
<protein>
    <submittedName>
        <fullName evidence="1">Uncharacterized protein</fullName>
    </submittedName>
</protein>
<organism evidence="1 2">
    <name type="scientific">Brassica carinata</name>
    <name type="common">Ethiopian mustard</name>
    <name type="synonym">Abyssinian cabbage</name>
    <dbReference type="NCBI Taxonomy" id="52824"/>
    <lineage>
        <taxon>Eukaryota</taxon>
        <taxon>Viridiplantae</taxon>
        <taxon>Streptophyta</taxon>
        <taxon>Embryophyta</taxon>
        <taxon>Tracheophyta</taxon>
        <taxon>Spermatophyta</taxon>
        <taxon>Magnoliopsida</taxon>
        <taxon>eudicotyledons</taxon>
        <taxon>Gunneridae</taxon>
        <taxon>Pentapetalae</taxon>
        <taxon>rosids</taxon>
        <taxon>malvids</taxon>
        <taxon>Brassicales</taxon>
        <taxon>Brassicaceae</taxon>
        <taxon>Brassiceae</taxon>
        <taxon>Brassica</taxon>
    </lineage>
</organism>
<dbReference type="OrthoDB" id="442947at2759"/>
<comment type="caution">
    <text evidence="1">The sequence shown here is derived from an EMBL/GenBank/DDBJ whole genome shotgun (WGS) entry which is preliminary data.</text>
</comment>
<dbReference type="Proteomes" id="UP000886595">
    <property type="component" value="Unassembled WGS sequence"/>
</dbReference>
<proteinExistence type="predicted"/>
<name>A0A8X7WEW3_BRACI</name>